<keyword evidence="10" id="KW-1185">Reference proteome</keyword>
<dbReference type="PANTHER" id="PTHR30193:SF37">
    <property type="entry name" value="INNER MEMBRANE ABC TRANSPORTER PERMEASE PROTEIN YCJO"/>
    <property type="match status" value="1"/>
</dbReference>
<evidence type="ECO:0000256" key="6">
    <source>
        <dbReference type="ARBA" id="ARBA00023136"/>
    </source>
</evidence>
<dbReference type="KEGG" id="caml:H6X83_07170"/>
<feature type="transmembrane region" description="Helical" evidence="7">
    <location>
        <begin position="76"/>
        <end position="99"/>
    </location>
</feature>
<evidence type="ECO:0000313" key="10">
    <source>
        <dbReference type="Proteomes" id="UP000516046"/>
    </source>
</evidence>
<feature type="transmembrane region" description="Helical" evidence="7">
    <location>
        <begin position="111"/>
        <end position="139"/>
    </location>
</feature>
<protein>
    <submittedName>
        <fullName evidence="9">Sugar ABC transporter permease</fullName>
    </submittedName>
</protein>
<reference evidence="9 10" key="1">
    <citation type="submission" date="2020-08" db="EMBL/GenBank/DDBJ databases">
        <authorList>
            <person name="Ren C."/>
            <person name="Gu Y."/>
            <person name="Xu Y."/>
        </authorList>
    </citation>
    <scope>NUCLEOTIDE SEQUENCE [LARGE SCALE GENOMIC DNA]</scope>
    <source>
        <strain evidence="9 10">LBM18003</strain>
    </source>
</reference>
<evidence type="ECO:0000256" key="4">
    <source>
        <dbReference type="ARBA" id="ARBA00022692"/>
    </source>
</evidence>
<comment type="subcellular location">
    <subcellularLocation>
        <location evidence="1 7">Cell membrane</location>
        <topology evidence="1 7">Multi-pass membrane protein</topology>
    </subcellularLocation>
</comment>
<dbReference type="PROSITE" id="PS50928">
    <property type="entry name" value="ABC_TM1"/>
    <property type="match status" value="1"/>
</dbReference>
<dbReference type="InterPro" id="IPR051393">
    <property type="entry name" value="ABC_transporter_permease"/>
</dbReference>
<feature type="transmembrane region" description="Helical" evidence="7">
    <location>
        <begin position="212"/>
        <end position="232"/>
    </location>
</feature>
<dbReference type="GO" id="GO:0055085">
    <property type="term" value="P:transmembrane transport"/>
    <property type="evidence" value="ECO:0007669"/>
    <property type="project" value="InterPro"/>
</dbReference>
<keyword evidence="3" id="KW-1003">Cell membrane</keyword>
<dbReference type="InterPro" id="IPR000515">
    <property type="entry name" value="MetI-like"/>
</dbReference>
<organism evidence="9 10">
    <name type="scientific">Caproicibacterium amylolyticum</name>
    <dbReference type="NCBI Taxonomy" id="2766537"/>
    <lineage>
        <taxon>Bacteria</taxon>
        <taxon>Bacillati</taxon>
        <taxon>Bacillota</taxon>
        <taxon>Clostridia</taxon>
        <taxon>Eubacteriales</taxon>
        <taxon>Oscillospiraceae</taxon>
        <taxon>Caproicibacterium</taxon>
    </lineage>
</organism>
<gene>
    <name evidence="9" type="ORF">H6X83_07170</name>
</gene>
<accession>A0A7G9WDJ9</accession>
<dbReference type="EMBL" id="CP060696">
    <property type="protein sequence ID" value="QNO16761.1"/>
    <property type="molecule type" value="Genomic_DNA"/>
</dbReference>
<evidence type="ECO:0000256" key="7">
    <source>
        <dbReference type="RuleBase" id="RU363032"/>
    </source>
</evidence>
<proteinExistence type="inferred from homology"/>
<keyword evidence="6 7" id="KW-0472">Membrane</keyword>
<keyword evidence="2 7" id="KW-0813">Transport</keyword>
<dbReference type="CDD" id="cd06261">
    <property type="entry name" value="TM_PBP2"/>
    <property type="match status" value="1"/>
</dbReference>
<dbReference type="Gene3D" id="1.10.3720.10">
    <property type="entry name" value="MetI-like"/>
    <property type="match status" value="1"/>
</dbReference>
<evidence type="ECO:0000313" key="9">
    <source>
        <dbReference type="EMBL" id="QNO16761.1"/>
    </source>
</evidence>
<evidence type="ECO:0000256" key="5">
    <source>
        <dbReference type="ARBA" id="ARBA00022989"/>
    </source>
</evidence>
<feature type="transmembrane region" description="Helical" evidence="7">
    <location>
        <begin position="20"/>
        <end position="44"/>
    </location>
</feature>
<evidence type="ECO:0000256" key="1">
    <source>
        <dbReference type="ARBA" id="ARBA00004651"/>
    </source>
</evidence>
<name>A0A7G9WDJ9_9FIRM</name>
<evidence type="ECO:0000259" key="8">
    <source>
        <dbReference type="PROSITE" id="PS50928"/>
    </source>
</evidence>
<dbReference type="PANTHER" id="PTHR30193">
    <property type="entry name" value="ABC TRANSPORTER PERMEASE PROTEIN"/>
    <property type="match status" value="1"/>
</dbReference>
<dbReference type="SUPFAM" id="SSF161098">
    <property type="entry name" value="MetI-like"/>
    <property type="match status" value="1"/>
</dbReference>
<comment type="similarity">
    <text evidence="7">Belongs to the binding-protein-dependent transport system permease family.</text>
</comment>
<sequence>MNRQATKQPMSSREKSFLAILMPIMALFFLFNTLPLIQGFLYSFTNFRGFGTYDWIGLRNYADLFQDSRVGNSYRFTFLFAVVSTVLVNVLSLVLALGLNAKISAKSALRGIYFIPNVLGGLVVGYIFSFFFTYILPAFGTAIGLSDLSSSWLARTDRAWLAVVVVAAWQSIAMNTLIYISGLQTVPLDVYEAGAIDGATGWRRFRHLTLPLIMPFITINMVLCMKNSLMVFDQIMALTQGGPAQSTESISYLIYSNGMGGGQFGYQSANAVLFFVVIVVISVFQMKFLGSKEEQL</sequence>
<evidence type="ECO:0000256" key="3">
    <source>
        <dbReference type="ARBA" id="ARBA00022475"/>
    </source>
</evidence>
<evidence type="ECO:0000256" key="2">
    <source>
        <dbReference type="ARBA" id="ARBA00022448"/>
    </source>
</evidence>
<keyword evidence="5 7" id="KW-1133">Transmembrane helix</keyword>
<feature type="transmembrane region" description="Helical" evidence="7">
    <location>
        <begin position="159"/>
        <end position="180"/>
    </location>
</feature>
<feature type="domain" description="ABC transmembrane type-1" evidence="8">
    <location>
        <begin position="74"/>
        <end position="285"/>
    </location>
</feature>
<dbReference type="InterPro" id="IPR035906">
    <property type="entry name" value="MetI-like_sf"/>
</dbReference>
<feature type="transmembrane region" description="Helical" evidence="7">
    <location>
        <begin position="264"/>
        <end position="284"/>
    </location>
</feature>
<dbReference type="Proteomes" id="UP000516046">
    <property type="component" value="Chromosome"/>
</dbReference>
<keyword evidence="4 7" id="KW-0812">Transmembrane</keyword>
<dbReference type="Pfam" id="PF00528">
    <property type="entry name" value="BPD_transp_1"/>
    <property type="match status" value="1"/>
</dbReference>
<dbReference type="GO" id="GO:0005886">
    <property type="term" value="C:plasma membrane"/>
    <property type="evidence" value="ECO:0007669"/>
    <property type="project" value="UniProtKB-SubCell"/>
</dbReference>
<dbReference type="AlphaFoldDB" id="A0A7G9WDJ9"/>